<evidence type="ECO:0000256" key="2">
    <source>
        <dbReference type="ARBA" id="ARBA00004811"/>
    </source>
</evidence>
<feature type="binding site" evidence="9">
    <location>
        <position position="19"/>
    </location>
    <ligand>
        <name>3-phosphoshikimate</name>
        <dbReference type="ChEBI" id="CHEBI:145989"/>
    </ligand>
</feature>
<dbReference type="CDD" id="cd01556">
    <property type="entry name" value="EPSP_synthase"/>
    <property type="match status" value="1"/>
</dbReference>
<dbReference type="GO" id="GO:0005737">
    <property type="term" value="C:cytoplasm"/>
    <property type="evidence" value="ECO:0007669"/>
    <property type="project" value="UniProtKB-SubCell"/>
</dbReference>
<dbReference type="InterPro" id="IPR006264">
    <property type="entry name" value="EPSP_synthase"/>
</dbReference>
<evidence type="ECO:0000256" key="7">
    <source>
        <dbReference type="ARBA" id="ARBA00023141"/>
    </source>
</evidence>
<feature type="binding site" evidence="9">
    <location>
        <position position="312"/>
    </location>
    <ligand>
        <name>3-phosphoshikimate</name>
        <dbReference type="ChEBI" id="CHEBI:145989"/>
    </ligand>
</feature>
<feature type="binding site" evidence="9">
    <location>
        <position position="91"/>
    </location>
    <ligand>
        <name>phosphoenolpyruvate</name>
        <dbReference type="ChEBI" id="CHEBI:58702"/>
    </ligand>
</feature>
<keyword evidence="4 9" id="KW-0963">Cytoplasm</keyword>
<evidence type="ECO:0000313" key="11">
    <source>
        <dbReference type="EMBL" id="KAE9635435.1"/>
    </source>
</evidence>
<dbReference type="FunFam" id="3.65.10.10:FF:000005">
    <property type="entry name" value="3-phosphoshikimate 1-carboxyvinyltransferase"/>
    <property type="match status" value="1"/>
</dbReference>
<dbReference type="RefSeq" id="WP_158739683.1">
    <property type="nucleotide sequence ID" value="NZ_WSLF01000003.1"/>
</dbReference>
<dbReference type="Pfam" id="PF00275">
    <property type="entry name" value="EPSP_synthase"/>
    <property type="match status" value="1"/>
</dbReference>
<feature type="binding site" evidence="9">
    <location>
        <position position="339"/>
    </location>
    <ligand>
        <name>3-phosphoshikimate</name>
        <dbReference type="ChEBI" id="CHEBI:145989"/>
    </ligand>
</feature>
<evidence type="ECO:0000256" key="9">
    <source>
        <dbReference type="HAMAP-Rule" id="MF_00210"/>
    </source>
</evidence>
<feature type="binding site" evidence="9">
    <location>
        <position position="385"/>
    </location>
    <ligand>
        <name>phosphoenolpyruvate</name>
        <dbReference type="ChEBI" id="CHEBI:58702"/>
    </ligand>
</feature>
<keyword evidence="6 9" id="KW-0808">Transferase</keyword>
<comment type="similarity">
    <text evidence="3 9">Belongs to the EPSP synthase family.</text>
</comment>
<feature type="domain" description="Enolpyruvate transferase" evidence="10">
    <location>
        <begin position="4"/>
        <end position="418"/>
    </location>
</feature>
<dbReference type="GO" id="GO:0003866">
    <property type="term" value="F:3-phosphoshikimate 1-carboxyvinyltransferase activity"/>
    <property type="evidence" value="ECO:0007669"/>
    <property type="project" value="UniProtKB-UniRule"/>
</dbReference>
<evidence type="ECO:0000256" key="6">
    <source>
        <dbReference type="ARBA" id="ARBA00022679"/>
    </source>
</evidence>
<comment type="subcellular location">
    <subcellularLocation>
        <location evidence="9">Cytoplasm</location>
    </subcellularLocation>
</comment>
<evidence type="ECO:0000259" key="10">
    <source>
        <dbReference type="Pfam" id="PF00275"/>
    </source>
</evidence>
<dbReference type="OrthoDB" id="9809920at2"/>
<keyword evidence="5 9" id="KW-0028">Amino-acid biosynthesis</keyword>
<dbReference type="InterPro" id="IPR013792">
    <property type="entry name" value="RNA3'P_cycl/enolpyr_Trfase_a/b"/>
</dbReference>
<dbReference type="AlphaFoldDB" id="A0A7C8HI90"/>
<comment type="subunit">
    <text evidence="9">Monomer.</text>
</comment>
<dbReference type="SUPFAM" id="SSF55205">
    <property type="entry name" value="EPT/RTPC-like"/>
    <property type="match status" value="1"/>
</dbReference>
<feature type="binding site" evidence="9">
    <location>
        <position position="343"/>
    </location>
    <ligand>
        <name>phosphoenolpyruvate</name>
        <dbReference type="ChEBI" id="CHEBI:58702"/>
    </ligand>
</feature>
<comment type="catalytic activity">
    <reaction evidence="8">
        <text>3-phosphoshikimate + phosphoenolpyruvate = 5-O-(1-carboxyvinyl)-3-phosphoshikimate + phosphate</text>
        <dbReference type="Rhea" id="RHEA:21256"/>
        <dbReference type="ChEBI" id="CHEBI:43474"/>
        <dbReference type="ChEBI" id="CHEBI:57701"/>
        <dbReference type="ChEBI" id="CHEBI:58702"/>
        <dbReference type="ChEBI" id="CHEBI:145989"/>
        <dbReference type="EC" id="2.5.1.19"/>
    </reaction>
    <physiologicalReaction direction="left-to-right" evidence="8">
        <dbReference type="Rhea" id="RHEA:21257"/>
    </physiologicalReaction>
</comment>
<evidence type="ECO:0000256" key="4">
    <source>
        <dbReference type="ARBA" id="ARBA00022490"/>
    </source>
</evidence>
<comment type="caution">
    <text evidence="9">Lacks conserved residue(s) required for the propagation of feature annotation.</text>
</comment>
<feature type="binding site" evidence="9">
    <location>
        <position position="20"/>
    </location>
    <ligand>
        <name>3-phosphoshikimate</name>
        <dbReference type="ChEBI" id="CHEBI:145989"/>
    </ligand>
</feature>
<dbReference type="InterPro" id="IPR036968">
    <property type="entry name" value="Enolpyruvate_Tfrase_sf"/>
</dbReference>
<dbReference type="GO" id="GO:0009073">
    <property type="term" value="P:aromatic amino acid family biosynthetic process"/>
    <property type="evidence" value="ECO:0007669"/>
    <property type="project" value="UniProtKB-KW"/>
</dbReference>
<dbReference type="FunFam" id="3.65.10.10:FF:000006">
    <property type="entry name" value="3-phosphoshikimate 1-carboxyvinyltransferase"/>
    <property type="match status" value="1"/>
</dbReference>
<dbReference type="HAMAP" id="MF_00210">
    <property type="entry name" value="EPSP_synth"/>
    <property type="match status" value="1"/>
</dbReference>
<protein>
    <recommendedName>
        <fullName evidence="9">3-phosphoshikimate 1-carboxyvinyltransferase</fullName>
        <ecNumber evidence="9">2.5.1.19</ecNumber>
    </recommendedName>
    <alternativeName>
        <fullName evidence="9">5-enolpyruvylshikimate-3-phosphate synthase</fullName>
        <shortName evidence="9">EPSP synthase</shortName>
        <shortName evidence="9">EPSPS</shortName>
    </alternativeName>
</protein>
<evidence type="ECO:0000313" key="12">
    <source>
        <dbReference type="Proteomes" id="UP000483018"/>
    </source>
</evidence>
<sequence length="423" mass="45400">MIVNPKDRINGEITVPGDKSISHRAVMLGSIAEGITEVTGFLMGADCLSTIECFRTLGIPIEVNDKKVTIHGKGLLGLAAPAKTLDVGNSGTTIRLMSGILSAQSFSSDLTGDASIQKRPMLRIVAPLREMGAKIDGKEGGKYCPLHIEGQPLKGIHYNLPVASAQVKSAMLFASLYAEGETIIIEPAPSRNHTEIMVNFFGGKIVHKDNVIISSPVKKLTGQYIEVPGDISSAAYFIAAALILPNSELLIKNVGVNPTRDGIITVFKQMGADIELLNQRTQCGEPVADILVRSSDLHGTEIGGSLIPKLIDEIPVIAAAACYAQGITIIKDAQELKVKESNRIQTMVSELKKMGASITETDDGMIIEGSHSLRGSEVESYHDHRVAMSLAIAALRAKGETRIHNSDCVNISFPDFFSYLEKL</sequence>
<organism evidence="11 12">
    <name type="scientific">Defluviitalea raffinosedens</name>
    <dbReference type="NCBI Taxonomy" id="1450156"/>
    <lineage>
        <taxon>Bacteria</taxon>
        <taxon>Bacillati</taxon>
        <taxon>Bacillota</taxon>
        <taxon>Clostridia</taxon>
        <taxon>Lachnospirales</taxon>
        <taxon>Defluviitaleaceae</taxon>
        <taxon>Defluviitalea</taxon>
    </lineage>
</organism>
<dbReference type="GO" id="GO:0008652">
    <property type="term" value="P:amino acid biosynthetic process"/>
    <property type="evidence" value="ECO:0007669"/>
    <property type="project" value="UniProtKB-KW"/>
</dbReference>
<dbReference type="PROSITE" id="PS00885">
    <property type="entry name" value="EPSP_SYNTHASE_2"/>
    <property type="match status" value="1"/>
</dbReference>
<evidence type="ECO:0000256" key="8">
    <source>
        <dbReference type="ARBA" id="ARBA00044633"/>
    </source>
</evidence>
<gene>
    <name evidence="9 11" type="primary">aroA</name>
    <name evidence="11" type="ORF">GND95_04620</name>
</gene>
<dbReference type="GO" id="GO:0009423">
    <property type="term" value="P:chorismate biosynthetic process"/>
    <property type="evidence" value="ECO:0007669"/>
    <property type="project" value="UniProtKB-UniRule"/>
</dbReference>
<feature type="binding site" evidence="9">
    <location>
        <position position="166"/>
    </location>
    <ligand>
        <name>phosphoenolpyruvate</name>
        <dbReference type="ChEBI" id="CHEBI:58702"/>
    </ligand>
</feature>
<dbReference type="PROSITE" id="PS00104">
    <property type="entry name" value="EPSP_SYNTHASE_1"/>
    <property type="match status" value="1"/>
</dbReference>
<accession>A0A7C8HI90</accession>
<reference evidence="11 12" key="1">
    <citation type="submission" date="2019-12" db="EMBL/GenBank/DDBJ databases">
        <title>Defluviitalea raffinosedens, isolated from a biogas fermenter, genome sequencing and characterization.</title>
        <authorList>
            <person name="Rettenmaier R."/>
            <person name="Schneider M."/>
            <person name="Neuhaus K."/>
            <person name="Liebl W."/>
            <person name="Zverlov V."/>
        </authorList>
    </citation>
    <scope>NUCLEOTIDE SEQUENCE [LARGE SCALE GENOMIC DNA]</scope>
    <source>
        <strain evidence="11 12">249c-K6</strain>
    </source>
</reference>
<evidence type="ECO:0000256" key="5">
    <source>
        <dbReference type="ARBA" id="ARBA00022605"/>
    </source>
</evidence>
<dbReference type="Gene3D" id="3.65.10.10">
    <property type="entry name" value="Enolpyruvate transferase domain"/>
    <property type="match status" value="2"/>
</dbReference>
<dbReference type="InterPro" id="IPR001986">
    <property type="entry name" value="Enolpyruvate_Tfrase_dom"/>
</dbReference>
<proteinExistence type="inferred from homology"/>
<dbReference type="EMBL" id="WSLF01000003">
    <property type="protein sequence ID" value="KAE9635435.1"/>
    <property type="molecule type" value="Genomic_DNA"/>
</dbReference>
<name>A0A7C8HI90_9FIRM</name>
<feature type="active site" description="Proton acceptor" evidence="9">
    <location>
        <position position="312"/>
    </location>
</feature>
<dbReference type="NCBIfam" id="TIGR01356">
    <property type="entry name" value="aroA"/>
    <property type="match status" value="1"/>
</dbReference>
<feature type="binding site" evidence="9">
    <location>
        <position position="166"/>
    </location>
    <ligand>
        <name>3-phosphoshikimate</name>
        <dbReference type="ChEBI" id="CHEBI:145989"/>
    </ligand>
</feature>
<feature type="binding site" evidence="9">
    <location>
        <position position="164"/>
    </location>
    <ligand>
        <name>3-phosphoshikimate</name>
        <dbReference type="ChEBI" id="CHEBI:145989"/>
    </ligand>
</feature>
<comment type="function">
    <text evidence="1 9">Catalyzes the transfer of the enolpyruvyl moiety of phosphoenolpyruvate (PEP) to the 5-hydroxyl of shikimate-3-phosphate (S3P) to produce enolpyruvyl shikimate-3-phosphate and inorganic phosphate.</text>
</comment>
<keyword evidence="7 9" id="KW-0057">Aromatic amino acid biosynthesis</keyword>
<dbReference type="UniPathway" id="UPA00053">
    <property type="reaction ID" value="UER00089"/>
</dbReference>
<dbReference type="Proteomes" id="UP000483018">
    <property type="component" value="Unassembled WGS sequence"/>
</dbReference>
<dbReference type="PANTHER" id="PTHR21090">
    <property type="entry name" value="AROM/DEHYDROQUINATE SYNTHASE"/>
    <property type="match status" value="1"/>
</dbReference>
<comment type="caution">
    <text evidence="11">The sequence shown here is derived from an EMBL/GenBank/DDBJ whole genome shotgun (WGS) entry which is preliminary data.</text>
</comment>
<comment type="pathway">
    <text evidence="2 9">Metabolic intermediate biosynthesis; chorismate biosynthesis; chorismate from D-erythrose 4-phosphate and phosphoenolpyruvate: step 6/7.</text>
</comment>
<dbReference type="PIRSF" id="PIRSF000505">
    <property type="entry name" value="EPSPS"/>
    <property type="match status" value="1"/>
</dbReference>
<feature type="binding site" evidence="9">
    <location>
        <position position="119"/>
    </location>
    <ligand>
        <name>phosphoenolpyruvate</name>
        <dbReference type="ChEBI" id="CHEBI:58702"/>
    </ligand>
</feature>
<feature type="binding site" evidence="9">
    <location>
        <position position="24"/>
    </location>
    <ligand>
        <name>3-phosphoshikimate</name>
        <dbReference type="ChEBI" id="CHEBI:145989"/>
    </ligand>
</feature>
<feature type="binding site" evidence="9">
    <location>
        <position position="19"/>
    </location>
    <ligand>
        <name>phosphoenolpyruvate</name>
        <dbReference type="ChEBI" id="CHEBI:58702"/>
    </ligand>
</feature>
<keyword evidence="12" id="KW-1185">Reference proteome</keyword>
<dbReference type="InterPro" id="IPR023193">
    <property type="entry name" value="EPSP_synthase_CS"/>
</dbReference>
<dbReference type="PANTHER" id="PTHR21090:SF5">
    <property type="entry name" value="PENTAFUNCTIONAL AROM POLYPEPTIDE"/>
    <property type="match status" value="1"/>
</dbReference>
<evidence type="ECO:0000256" key="3">
    <source>
        <dbReference type="ARBA" id="ARBA00009948"/>
    </source>
</evidence>
<evidence type="ECO:0000256" key="1">
    <source>
        <dbReference type="ARBA" id="ARBA00002174"/>
    </source>
</evidence>
<dbReference type="EC" id="2.5.1.19" evidence="9"/>